<accession>A0A4R6J223</accession>
<feature type="domain" description="DUF4377" evidence="2">
    <location>
        <begin position="4"/>
        <end position="78"/>
    </location>
</feature>
<evidence type="ECO:0000313" key="4">
    <source>
        <dbReference type="Proteomes" id="UP000295741"/>
    </source>
</evidence>
<comment type="caution">
    <text evidence="3">The sequence shown here is derived from an EMBL/GenBank/DDBJ whole genome shotgun (WGS) entry which is preliminary data.</text>
</comment>
<dbReference type="EMBL" id="SNWP01000010">
    <property type="protein sequence ID" value="TDO29304.1"/>
    <property type="molecule type" value="Genomic_DNA"/>
</dbReference>
<dbReference type="InterPro" id="IPR053147">
    <property type="entry name" value="Hsp_HslJ-like"/>
</dbReference>
<evidence type="ECO:0000259" key="2">
    <source>
        <dbReference type="Pfam" id="PF14302"/>
    </source>
</evidence>
<evidence type="ECO:0000313" key="3">
    <source>
        <dbReference type="EMBL" id="TDO29304.1"/>
    </source>
</evidence>
<dbReference type="InterPro" id="IPR005184">
    <property type="entry name" value="DUF306_Meta_HslJ"/>
</dbReference>
<dbReference type="Gene3D" id="2.40.128.270">
    <property type="match status" value="1"/>
</dbReference>
<gene>
    <name evidence="3" type="ORF">BC659_1393</name>
</gene>
<dbReference type="InterPro" id="IPR038670">
    <property type="entry name" value="HslJ-like_sf"/>
</dbReference>
<feature type="domain" description="DUF306" evidence="1">
    <location>
        <begin position="110"/>
        <end position="198"/>
    </location>
</feature>
<proteinExistence type="predicted"/>
<dbReference type="Pfam" id="PF03724">
    <property type="entry name" value="META"/>
    <property type="match status" value="1"/>
</dbReference>
<dbReference type="PANTHER" id="PTHR35535:SF1">
    <property type="entry name" value="HEAT SHOCK PROTEIN HSLJ"/>
    <property type="match status" value="1"/>
</dbReference>
<organism evidence="3 4">
    <name type="scientific">Sediminibacterium goheungense</name>
    <dbReference type="NCBI Taxonomy" id="1086393"/>
    <lineage>
        <taxon>Bacteria</taxon>
        <taxon>Pseudomonadati</taxon>
        <taxon>Bacteroidota</taxon>
        <taxon>Chitinophagia</taxon>
        <taxon>Chitinophagales</taxon>
        <taxon>Chitinophagaceae</taxon>
        <taxon>Sediminibacterium</taxon>
    </lineage>
</organism>
<evidence type="ECO:0000259" key="1">
    <source>
        <dbReference type="Pfam" id="PF03724"/>
    </source>
</evidence>
<dbReference type="AlphaFoldDB" id="A0A4R6J223"/>
<dbReference type="Pfam" id="PF14302">
    <property type="entry name" value="DUF4377"/>
    <property type="match status" value="1"/>
</dbReference>
<keyword evidence="4" id="KW-1185">Reference proteome</keyword>
<protein>
    <submittedName>
        <fullName evidence="3">META domain-containing protein</fullName>
    </submittedName>
</protein>
<name>A0A4R6J223_9BACT</name>
<dbReference type="InterPro" id="IPR025485">
    <property type="entry name" value="DUF4377"/>
</dbReference>
<sequence>MIFYVADTKADCYGVSSRPCLQVKEKPGEPYALFYSGIDGFTYEEGYNYKLEIMRVKRENPPADASAYTYYLLKVLSKERSKTYVQKVIPIPDQVSLPLARISRNGKMEQVSGGAIPDISFDKRTGRISGKAGCNRYFGRVVLDNGKLIISGVGSTQMACTDMQLESLYLKHLSAVNRYQFNSGILQLYKDQELLLQFTIPEN</sequence>
<dbReference type="PANTHER" id="PTHR35535">
    <property type="entry name" value="HEAT SHOCK PROTEIN HSLJ"/>
    <property type="match status" value="1"/>
</dbReference>
<reference evidence="3 4" key="1">
    <citation type="submission" date="2019-03" db="EMBL/GenBank/DDBJ databases">
        <title>Genomic Encyclopedia of Archaeal and Bacterial Type Strains, Phase II (KMG-II): from individual species to whole genera.</title>
        <authorList>
            <person name="Goeker M."/>
        </authorList>
    </citation>
    <scope>NUCLEOTIDE SEQUENCE [LARGE SCALE GENOMIC DNA]</scope>
    <source>
        <strain evidence="3 4">DSM 28323</strain>
    </source>
</reference>
<dbReference type="Proteomes" id="UP000295741">
    <property type="component" value="Unassembled WGS sequence"/>
</dbReference>